<dbReference type="AlphaFoldDB" id="A0A3Q0GE72"/>
<accession>A0A3Q0GE72</accession>
<feature type="signal peptide" evidence="1">
    <location>
        <begin position="1"/>
        <end position="21"/>
    </location>
</feature>
<dbReference type="RefSeq" id="XP_025057986.1">
    <property type="nucleotide sequence ID" value="XM_025202201.1"/>
</dbReference>
<dbReference type="Proteomes" id="UP000189705">
    <property type="component" value="Unplaced"/>
</dbReference>
<organism evidence="2 3">
    <name type="scientific">Alligator sinensis</name>
    <name type="common">Chinese alligator</name>
    <dbReference type="NCBI Taxonomy" id="38654"/>
    <lineage>
        <taxon>Eukaryota</taxon>
        <taxon>Metazoa</taxon>
        <taxon>Chordata</taxon>
        <taxon>Craniata</taxon>
        <taxon>Vertebrata</taxon>
        <taxon>Euteleostomi</taxon>
        <taxon>Archelosauria</taxon>
        <taxon>Archosauria</taxon>
        <taxon>Crocodylia</taxon>
        <taxon>Alligatoridae</taxon>
        <taxon>Alligatorinae</taxon>
        <taxon>Alligator</taxon>
    </lineage>
</organism>
<keyword evidence="1" id="KW-0732">Signal</keyword>
<proteinExistence type="predicted"/>
<dbReference type="KEGG" id="asn:112550020"/>
<feature type="chain" id="PRO_5018198789" evidence="1">
    <location>
        <begin position="22"/>
        <end position="202"/>
    </location>
</feature>
<sequence length="202" mass="23143">MNTGINRVWTSVLQSLHPLLACLNLNLWTLETPGEACLSHWRMRRQKKGELLQGSSFSTGVSVNICAYFGLHQQDTGALHIHSGLYLHSTQGKEEILPFLDVCQGDTEYRLHNEDDCFRNSKTCKYARIALWTFLLLSMRAGILEDFVFPRIMYCILISPRMVGMRVETIPVVLSAPLTRRNFTLTGEERKVTHLPRNLHRT</sequence>
<protein>
    <submittedName>
        <fullName evidence="3">Uncharacterized protein LOC112550020</fullName>
    </submittedName>
</protein>
<dbReference type="InParanoid" id="A0A3Q0GE72"/>
<keyword evidence="2" id="KW-1185">Reference proteome</keyword>
<name>A0A3Q0GE72_ALLSI</name>
<dbReference type="GeneID" id="112550020"/>
<gene>
    <name evidence="3" type="primary">LOC112550020</name>
</gene>
<evidence type="ECO:0000313" key="2">
    <source>
        <dbReference type="Proteomes" id="UP000189705"/>
    </source>
</evidence>
<evidence type="ECO:0000313" key="3">
    <source>
        <dbReference type="RefSeq" id="XP_025057986.1"/>
    </source>
</evidence>
<reference evidence="3" key="1">
    <citation type="submission" date="2025-08" db="UniProtKB">
        <authorList>
            <consortium name="RefSeq"/>
        </authorList>
    </citation>
    <scope>IDENTIFICATION</scope>
</reference>
<evidence type="ECO:0000256" key="1">
    <source>
        <dbReference type="SAM" id="SignalP"/>
    </source>
</evidence>